<dbReference type="Pfam" id="PF06697">
    <property type="entry name" value="DUF1191"/>
    <property type="match status" value="1"/>
</dbReference>
<feature type="transmembrane region" description="Helical" evidence="1">
    <location>
        <begin position="183"/>
        <end position="209"/>
    </location>
</feature>
<organism evidence="2 3">
    <name type="scientific">Dioscorea zingiberensis</name>
    <dbReference type="NCBI Taxonomy" id="325984"/>
    <lineage>
        <taxon>Eukaryota</taxon>
        <taxon>Viridiplantae</taxon>
        <taxon>Streptophyta</taxon>
        <taxon>Embryophyta</taxon>
        <taxon>Tracheophyta</taxon>
        <taxon>Spermatophyta</taxon>
        <taxon>Magnoliopsida</taxon>
        <taxon>Liliopsida</taxon>
        <taxon>Dioscoreales</taxon>
        <taxon>Dioscoreaceae</taxon>
        <taxon>Dioscorea</taxon>
    </lineage>
</organism>
<keyword evidence="3" id="KW-1185">Reference proteome</keyword>
<evidence type="ECO:0000313" key="3">
    <source>
        <dbReference type="Proteomes" id="UP001085076"/>
    </source>
</evidence>
<keyword evidence="1" id="KW-0812">Transmembrane</keyword>
<keyword evidence="1" id="KW-1133">Transmembrane helix</keyword>
<evidence type="ECO:0008006" key="4">
    <source>
        <dbReference type="Google" id="ProtNLM"/>
    </source>
</evidence>
<proteinExistence type="predicted"/>
<dbReference type="EMBL" id="JAGGNH010000001">
    <property type="protein sequence ID" value="KAJ0989295.1"/>
    <property type="molecule type" value="Genomic_DNA"/>
</dbReference>
<protein>
    <recommendedName>
        <fullName evidence="4">Transmembrane protein</fullName>
    </recommendedName>
</protein>
<reference evidence="2" key="2">
    <citation type="journal article" date="2022" name="Hortic Res">
        <title>The genome of Dioscorea zingiberensis sheds light on the biosynthesis, origin and evolution of the medicinally important diosgenin saponins.</title>
        <authorList>
            <person name="Li Y."/>
            <person name="Tan C."/>
            <person name="Li Z."/>
            <person name="Guo J."/>
            <person name="Li S."/>
            <person name="Chen X."/>
            <person name="Wang C."/>
            <person name="Dai X."/>
            <person name="Yang H."/>
            <person name="Song W."/>
            <person name="Hou L."/>
            <person name="Xu J."/>
            <person name="Tong Z."/>
            <person name="Xu A."/>
            <person name="Yuan X."/>
            <person name="Wang W."/>
            <person name="Yang Q."/>
            <person name="Chen L."/>
            <person name="Sun Z."/>
            <person name="Wang K."/>
            <person name="Pan B."/>
            <person name="Chen J."/>
            <person name="Bao Y."/>
            <person name="Liu F."/>
            <person name="Qi X."/>
            <person name="Gang D.R."/>
            <person name="Wen J."/>
            <person name="Li J."/>
        </authorList>
    </citation>
    <scope>NUCLEOTIDE SEQUENCE</scope>
    <source>
        <strain evidence="2">Dzin_1.0</strain>
    </source>
</reference>
<dbReference type="Proteomes" id="UP001085076">
    <property type="component" value="Miscellaneous, Linkage group lg01"/>
</dbReference>
<gene>
    <name evidence="2" type="ORF">J5N97_007651</name>
</gene>
<reference evidence="2" key="1">
    <citation type="submission" date="2021-03" db="EMBL/GenBank/DDBJ databases">
        <authorList>
            <person name="Li Z."/>
            <person name="Yang C."/>
        </authorList>
    </citation>
    <scope>NUCLEOTIDE SEQUENCE</scope>
    <source>
        <strain evidence="2">Dzin_1.0</strain>
        <tissue evidence="2">Leaf</tissue>
    </source>
</reference>
<keyword evidence="1" id="KW-0472">Membrane</keyword>
<dbReference type="OrthoDB" id="768690at2759"/>
<accession>A0A9D5HTV9</accession>
<dbReference type="PANTHER" id="PTHR33512:SF14">
    <property type="entry name" value="EXPRESSED PROTEIN"/>
    <property type="match status" value="1"/>
</dbReference>
<comment type="caution">
    <text evidence="2">The sequence shown here is derived from an EMBL/GenBank/DDBJ whole genome shotgun (WGS) entry which is preliminary data.</text>
</comment>
<evidence type="ECO:0000313" key="2">
    <source>
        <dbReference type="EMBL" id="KAJ0989295.1"/>
    </source>
</evidence>
<sequence>MFYPVSLPANFSGIEASVVRLRNAQFWSHGVNASNIISIPPRTKTVPHVRRLVLVFVHFGNLSSSYYDLPSHVLATPVVGLSAYDATNISADTRTMTEIELSATGTPISIVFPQVALPVEMDSKMECVVFSRNGSVNFSNTSASMSMCTATSTGRFSIAVSSVFSRPPIVVMEEEKGKKWSCWVVVSVIGVIGLGLLCTLVGIVVYRITKIGKMKEMEMKAENSETLESVWIGGSKIPSASLRRTQPIIENETAP</sequence>
<dbReference type="AlphaFoldDB" id="A0A9D5HTV9"/>
<name>A0A9D5HTV9_9LILI</name>
<dbReference type="PANTHER" id="PTHR33512">
    <property type="entry name" value="PROTEIN, PUTATIVE (DUF1191)-RELATED"/>
    <property type="match status" value="1"/>
</dbReference>
<dbReference type="InterPro" id="IPR010605">
    <property type="entry name" value="DUF1191"/>
</dbReference>
<dbReference type="GO" id="GO:0016020">
    <property type="term" value="C:membrane"/>
    <property type="evidence" value="ECO:0007669"/>
    <property type="project" value="TreeGrafter"/>
</dbReference>
<evidence type="ECO:0000256" key="1">
    <source>
        <dbReference type="SAM" id="Phobius"/>
    </source>
</evidence>